<feature type="region of interest" description="Disordered" evidence="1">
    <location>
        <begin position="153"/>
        <end position="198"/>
    </location>
</feature>
<feature type="compositionally biased region" description="Polar residues" evidence="1">
    <location>
        <begin position="86"/>
        <end position="95"/>
    </location>
</feature>
<evidence type="ECO:0000313" key="2">
    <source>
        <dbReference type="EMBL" id="KAJ4258195.1"/>
    </source>
</evidence>
<feature type="region of interest" description="Disordered" evidence="1">
    <location>
        <begin position="426"/>
        <end position="447"/>
    </location>
</feature>
<sequence>MIVEHANANPEVNINDVKEFLHQAVASRADETGDDELTLRLSDVSAAKKKFVHPKFKPTRKSRSGPRTSAPHHEDGDDQEVESIIEDSNTSTQLDLQRAEPTADEVEATDDEDELANDAMHQRPAGRSTSSKFLVAIKSKRPFNLTANADAAADSSAASESNETTAASPISARHKRERSATPVSLNQPNKRIRGNDTSFGHEATGCIRDSASPAFDRYDDNSELLQAAHIFHQRLFDHVRVMGKQHEDKAKQLAHLQQSVHQRIEVHQQHLACHRVAQANFLAAETKLSNLKDENQRLTNCQKTLDDAKDVWMQVSREKFAALEQDHRAQMSANLSALKDAESHLDSARSAFEDAENAARPALVLMNQAKPRLDEIKVTAGKLAKHMMHIDFLRLLVKTGPGAIVTLENLLQTKDMSLKDLANRILQNPNPSTSEVGDSQSSNAPSI</sequence>
<evidence type="ECO:0000313" key="3">
    <source>
        <dbReference type="Proteomes" id="UP001152049"/>
    </source>
</evidence>
<reference evidence="2" key="1">
    <citation type="submission" date="2022-09" db="EMBL/GenBank/DDBJ databases">
        <title>Fusarium specimens isolated from Avocado Roots.</title>
        <authorList>
            <person name="Stajich J."/>
            <person name="Roper C."/>
            <person name="Heimlech-Rivalta G."/>
        </authorList>
    </citation>
    <scope>NUCLEOTIDE SEQUENCE</scope>
    <source>
        <strain evidence="2">CF00136</strain>
    </source>
</reference>
<feature type="compositionally biased region" description="Acidic residues" evidence="1">
    <location>
        <begin position="102"/>
        <end position="111"/>
    </location>
</feature>
<feature type="region of interest" description="Disordered" evidence="1">
    <location>
        <begin position="50"/>
        <end position="111"/>
    </location>
</feature>
<dbReference type="AlphaFoldDB" id="A0A9W8RZB2"/>
<evidence type="ECO:0000256" key="1">
    <source>
        <dbReference type="SAM" id="MobiDB-lite"/>
    </source>
</evidence>
<dbReference type="Proteomes" id="UP001152049">
    <property type="component" value="Unassembled WGS sequence"/>
</dbReference>
<keyword evidence="3" id="KW-1185">Reference proteome</keyword>
<dbReference type="OrthoDB" id="5093448at2759"/>
<protein>
    <submittedName>
        <fullName evidence="2">Uncharacterized protein</fullName>
    </submittedName>
</protein>
<feature type="compositionally biased region" description="Low complexity" evidence="1">
    <location>
        <begin position="153"/>
        <end position="168"/>
    </location>
</feature>
<gene>
    <name evidence="2" type="ORF">NW762_008341</name>
</gene>
<dbReference type="EMBL" id="JAOQAZ010000016">
    <property type="protein sequence ID" value="KAJ4258195.1"/>
    <property type="molecule type" value="Genomic_DNA"/>
</dbReference>
<proteinExistence type="predicted"/>
<feature type="compositionally biased region" description="Basic residues" evidence="1">
    <location>
        <begin position="50"/>
        <end position="64"/>
    </location>
</feature>
<name>A0A9W8RZB2_9HYPO</name>
<comment type="caution">
    <text evidence="2">The sequence shown here is derived from an EMBL/GenBank/DDBJ whole genome shotgun (WGS) entry which is preliminary data.</text>
</comment>
<feature type="compositionally biased region" description="Acidic residues" evidence="1">
    <location>
        <begin position="76"/>
        <end position="85"/>
    </location>
</feature>
<accession>A0A9W8RZB2</accession>
<organism evidence="2 3">
    <name type="scientific">Fusarium torreyae</name>
    <dbReference type="NCBI Taxonomy" id="1237075"/>
    <lineage>
        <taxon>Eukaryota</taxon>
        <taxon>Fungi</taxon>
        <taxon>Dikarya</taxon>
        <taxon>Ascomycota</taxon>
        <taxon>Pezizomycotina</taxon>
        <taxon>Sordariomycetes</taxon>
        <taxon>Hypocreomycetidae</taxon>
        <taxon>Hypocreales</taxon>
        <taxon>Nectriaceae</taxon>
        <taxon>Fusarium</taxon>
    </lineage>
</organism>